<dbReference type="Gene3D" id="2.170.260.10">
    <property type="entry name" value="paz domain"/>
    <property type="match status" value="1"/>
</dbReference>
<evidence type="ECO:0000256" key="1">
    <source>
        <dbReference type="RuleBase" id="RU361178"/>
    </source>
</evidence>
<dbReference type="Proteomes" id="UP000018144">
    <property type="component" value="Unassembled WGS sequence"/>
</dbReference>
<dbReference type="PROSITE" id="PS50822">
    <property type="entry name" value="PIWI"/>
    <property type="match status" value="1"/>
</dbReference>
<dbReference type="InterPro" id="IPR003165">
    <property type="entry name" value="Piwi"/>
</dbReference>
<dbReference type="InterPro" id="IPR012337">
    <property type="entry name" value="RNaseH-like_sf"/>
</dbReference>
<dbReference type="PROSITE" id="PS50821">
    <property type="entry name" value="PAZ"/>
    <property type="match status" value="1"/>
</dbReference>
<dbReference type="Pfam" id="PF02171">
    <property type="entry name" value="Piwi"/>
    <property type="match status" value="1"/>
</dbReference>
<dbReference type="InterPro" id="IPR032473">
    <property type="entry name" value="Argonaute_Mid_dom"/>
</dbReference>
<dbReference type="PANTHER" id="PTHR22891">
    <property type="entry name" value="EUKARYOTIC TRANSLATION INITIATION FACTOR 2C"/>
    <property type="match status" value="1"/>
</dbReference>
<dbReference type="STRING" id="1076935.U4LBG4"/>
<feature type="region of interest" description="Disordered" evidence="2">
    <location>
        <begin position="863"/>
        <end position="889"/>
    </location>
</feature>
<dbReference type="EMBL" id="HF936418">
    <property type="protein sequence ID" value="CCX16537.1"/>
    <property type="molecule type" value="Genomic_DNA"/>
</dbReference>
<gene>
    <name evidence="5" type="ORF">PCON_03180</name>
</gene>
<dbReference type="OrthoDB" id="10252740at2759"/>
<sequence length="900" mass="101997">MSYTSQYPEGYVPEYGPPIITNSELPKRPGFSKIGTPCAVTVNAYRVTQFPANKIFQYDCNIGVEGDKRALIKKLWNHPKLQAKFGDAKKFLIFDGAKLAWSLKPLFPGDELMMEIDLDEALPVERRRNDNKHRVLIRLSKAVPMQVLDAYLRKQTPMCTEVIEGLSFLDHLVRETPAKRFVAIKRSFYEQQGCRPLMGAVEAWKGIFQSVRIAQGGKLLMNVDVTTCCFWQDGALPGIAAKLCRKTDLQAFANGIKAQGPRGPIMKALRRLKKVQFVCKHRSRDKDDKIPPRVYTIEGFEEKNAIDTKFALKRKDKFGKEAVEEISVNDYYQRHYNIRLAYPMLPLVRTKKKGEFYPMELCHVLPAQRYPFKLDENQTSDMIKFTVQRPVDRRNQISSNVKKLEWQKDPVLKEYGMKIDETSMLKTAARILPAPKLKFGNCTRPADLFQPVGGKWDLRGRKFADWGPLLSTTGGGLKSWGVMCFGSTHDMPKAQVENFFRQLTSSIAGHGGFISAKAPCIVYANINMLPSGNVHDLYIQTGNKFKLRPQLLFFLLKGKSPQPYNDIKCYADTQIGVITQCLQWTHVQRAQPQYCSNVAMKLNAKFGGYTVDLAPDCDKLTKGQNAKSKEVPTMLLGADVSHASPSNPDGSHASMVGSMNLQGTRFAAMTNSNGTRNELISSANIFKFVNNLLRGFKARTGVSPKRIIYFRDGVSEPQYKQVIETELEAIKQTCHHIDPNYNPQFTVVICSKRHHYRFFPDHVGADKNNNPKPGVIVDKDITHFENHDFYLNSHFALQGTSRPVHYEVIWNETKIPVDILESLIYNSCYTYIRSTTSVSLVPATYYAHIASARARCHEIDTEDFQTSYSSDDPRKSRQAGAPAPAKRHVHSNIEQAMWFI</sequence>
<dbReference type="AlphaFoldDB" id="U4LBG4"/>
<dbReference type="SMART" id="SM00949">
    <property type="entry name" value="PAZ"/>
    <property type="match status" value="1"/>
</dbReference>
<dbReference type="Gene3D" id="3.30.420.10">
    <property type="entry name" value="Ribonuclease H-like superfamily/Ribonuclease H"/>
    <property type="match status" value="1"/>
</dbReference>
<feature type="domain" description="PAZ" evidence="3">
    <location>
        <begin position="248"/>
        <end position="366"/>
    </location>
</feature>
<dbReference type="InterPro" id="IPR032474">
    <property type="entry name" value="Argonaute_N"/>
</dbReference>
<organism evidence="5 6">
    <name type="scientific">Pyronema omphalodes (strain CBS 100304)</name>
    <name type="common">Pyronema confluens</name>
    <dbReference type="NCBI Taxonomy" id="1076935"/>
    <lineage>
        <taxon>Eukaryota</taxon>
        <taxon>Fungi</taxon>
        <taxon>Dikarya</taxon>
        <taxon>Ascomycota</taxon>
        <taxon>Pezizomycotina</taxon>
        <taxon>Pezizomycetes</taxon>
        <taxon>Pezizales</taxon>
        <taxon>Pyronemataceae</taxon>
        <taxon>Pyronema</taxon>
    </lineage>
</organism>
<dbReference type="GO" id="GO:0003723">
    <property type="term" value="F:RNA binding"/>
    <property type="evidence" value="ECO:0007669"/>
    <property type="project" value="InterPro"/>
</dbReference>
<evidence type="ECO:0000313" key="5">
    <source>
        <dbReference type="EMBL" id="CCX16537.1"/>
    </source>
</evidence>
<dbReference type="Gene3D" id="3.40.50.2300">
    <property type="match status" value="1"/>
</dbReference>
<evidence type="ECO:0000313" key="6">
    <source>
        <dbReference type="Proteomes" id="UP000018144"/>
    </source>
</evidence>
<dbReference type="CDD" id="cd02846">
    <property type="entry name" value="PAZ_argonaute_like"/>
    <property type="match status" value="1"/>
</dbReference>
<feature type="domain" description="Piwi" evidence="4">
    <location>
        <begin position="551"/>
        <end position="851"/>
    </location>
</feature>
<protein>
    <submittedName>
        <fullName evidence="5">Similar to Protein argonaute acc. no. O74957</fullName>
    </submittedName>
</protein>
<dbReference type="SMART" id="SM01163">
    <property type="entry name" value="DUF1785"/>
    <property type="match status" value="1"/>
</dbReference>
<comment type="similarity">
    <text evidence="1">Belongs to the argonaute family.</text>
</comment>
<evidence type="ECO:0000256" key="2">
    <source>
        <dbReference type="SAM" id="MobiDB-lite"/>
    </source>
</evidence>
<dbReference type="InterPro" id="IPR003100">
    <property type="entry name" value="PAZ_dom"/>
</dbReference>
<dbReference type="Pfam" id="PF16488">
    <property type="entry name" value="ArgoL2"/>
    <property type="match status" value="1"/>
</dbReference>
<dbReference type="InterPro" id="IPR036085">
    <property type="entry name" value="PAZ_dom_sf"/>
</dbReference>
<dbReference type="Pfam" id="PF16487">
    <property type="entry name" value="ArgoMid"/>
    <property type="match status" value="1"/>
</dbReference>
<dbReference type="InterPro" id="IPR014811">
    <property type="entry name" value="ArgoL1"/>
</dbReference>
<dbReference type="InterPro" id="IPR036397">
    <property type="entry name" value="RNaseH_sf"/>
</dbReference>
<dbReference type="SUPFAM" id="SSF101690">
    <property type="entry name" value="PAZ domain"/>
    <property type="match status" value="1"/>
</dbReference>
<evidence type="ECO:0000259" key="4">
    <source>
        <dbReference type="PROSITE" id="PS50822"/>
    </source>
</evidence>
<dbReference type="Pfam" id="PF08699">
    <property type="entry name" value="ArgoL1"/>
    <property type="match status" value="1"/>
</dbReference>
<name>U4LBG4_PYROM</name>
<keyword evidence="6" id="KW-1185">Reference proteome</keyword>
<dbReference type="InterPro" id="IPR032472">
    <property type="entry name" value="ArgoL2"/>
</dbReference>
<dbReference type="InterPro" id="IPR045246">
    <property type="entry name" value="Piwi_ago-like"/>
</dbReference>
<dbReference type="Pfam" id="PF02170">
    <property type="entry name" value="PAZ"/>
    <property type="match status" value="1"/>
</dbReference>
<dbReference type="SUPFAM" id="SSF53098">
    <property type="entry name" value="Ribonuclease H-like"/>
    <property type="match status" value="1"/>
</dbReference>
<dbReference type="eggNOG" id="KOG1041">
    <property type="taxonomic scope" value="Eukaryota"/>
</dbReference>
<dbReference type="CDD" id="cd04657">
    <property type="entry name" value="Piwi_ago-like"/>
    <property type="match status" value="1"/>
</dbReference>
<evidence type="ECO:0000259" key="3">
    <source>
        <dbReference type="PROSITE" id="PS50821"/>
    </source>
</evidence>
<accession>U4LBG4</accession>
<reference evidence="5 6" key="1">
    <citation type="journal article" date="2013" name="PLoS Genet.">
        <title>The genome and development-dependent transcriptomes of Pyronema confluens: a window into fungal evolution.</title>
        <authorList>
            <person name="Traeger S."/>
            <person name="Altegoer F."/>
            <person name="Freitag M."/>
            <person name="Gabaldon T."/>
            <person name="Kempken F."/>
            <person name="Kumar A."/>
            <person name="Marcet-Houben M."/>
            <person name="Poggeler S."/>
            <person name="Stajich J.E."/>
            <person name="Nowrousian M."/>
        </authorList>
    </citation>
    <scope>NUCLEOTIDE SEQUENCE [LARGE SCALE GENOMIC DNA]</scope>
    <source>
        <strain evidence="6">CBS 100304</strain>
        <tissue evidence="5">Vegetative mycelium</tissue>
    </source>
</reference>
<dbReference type="OMA" id="CFAQQQH"/>
<dbReference type="SMART" id="SM00950">
    <property type="entry name" value="Piwi"/>
    <property type="match status" value="1"/>
</dbReference>
<dbReference type="Pfam" id="PF16486">
    <property type="entry name" value="ArgoN"/>
    <property type="match status" value="1"/>
</dbReference>
<proteinExistence type="inferred from homology"/>